<sequence>MSASIKAEEGKDMNVKAITHRFMFLIVHMKELNIRIHLSQLTNLRMKSFAATTTRREEINNHKLIPCVQKGEDLRA</sequence>
<protein>
    <submittedName>
        <fullName evidence="1">Uncharacterized protein</fullName>
    </submittedName>
</protein>
<proteinExistence type="evidence at transcript level"/>
<organism evidence="1">
    <name type="scientific">Lotus japonicus</name>
    <name type="common">Lotus corniculatus var. japonicus</name>
    <dbReference type="NCBI Taxonomy" id="34305"/>
    <lineage>
        <taxon>Eukaryota</taxon>
        <taxon>Viridiplantae</taxon>
        <taxon>Streptophyta</taxon>
        <taxon>Embryophyta</taxon>
        <taxon>Tracheophyta</taxon>
        <taxon>Spermatophyta</taxon>
        <taxon>Magnoliopsida</taxon>
        <taxon>eudicotyledons</taxon>
        <taxon>Gunneridae</taxon>
        <taxon>Pentapetalae</taxon>
        <taxon>rosids</taxon>
        <taxon>fabids</taxon>
        <taxon>Fabales</taxon>
        <taxon>Fabaceae</taxon>
        <taxon>Papilionoideae</taxon>
        <taxon>50 kb inversion clade</taxon>
        <taxon>NPAAA clade</taxon>
        <taxon>Hologalegina</taxon>
        <taxon>robinioid clade</taxon>
        <taxon>Loteae</taxon>
        <taxon>Lotus</taxon>
    </lineage>
</organism>
<accession>I3RZ78</accession>
<dbReference type="EMBL" id="BT133525">
    <property type="protein sequence ID" value="AFK33320.1"/>
    <property type="molecule type" value="mRNA"/>
</dbReference>
<name>I3RZ78_LOTJA</name>
<evidence type="ECO:0000313" key="1">
    <source>
        <dbReference type="EMBL" id="AFK33320.1"/>
    </source>
</evidence>
<reference evidence="1" key="1">
    <citation type="submission" date="2012-05" db="EMBL/GenBank/DDBJ databases">
        <authorList>
            <person name="Krishnakumar V."/>
            <person name="Cheung F."/>
            <person name="Xiao Y."/>
            <person name="Chan A."/>
            <person name="Moskal W.A."/>
            <person name="Town C.D."/>
        </authorList>
    </citation>
    <scope>NUCLEOTIDE SEQUENCE</scope>
</reference>
<dbReference type="AlphaFoldDB" id="I3RZ78"/>